<evidence type="ECO:0000313" key="2">
    <source>
        <dbReference type="Proteomes" id="UP000768462"/>
    </source>
</evidence>
<protein>
    <submittedName>
        <fullName evidence="1">EcsC family protein</fullName>
    </submittedName>
</protein>
<dbReference type="PANTHER" id="PTHR41260">
    <property type="entry name" value="PROTEIN ECSC"/>
    <property type="match status" value="1"/>
</dbReference>
<evidence type="ECO:0000313" key="1">
    <source>
        <dbReference type="EMBL" id="MBE6058772.1"/>
    </source>
</evidence>
<proteinExistence type="predicted"/>
<comment type="caution">
    <text evidence="1">The sequence shown here is derived from an EMBL/GenBank/DDBJ whole genome shotgun (WGS) entry which is preliminary data.</text>
</comment>
<sequence>MMEEINKNTMLKILDSCYDMALSGLSTSESVYNLADEYCKKYSDPKVAAKKMCNIQVVKCGTSGFITGLGGLITLPVAIPANVASVIYVQLRMIATVAKIGGYDPSDDQVRTMAYVCLTGSAAADIIKKAGINIGEKITVSAIKKIPGAVLTKINQKVGFRLLTKFGEKGAINLVKLVPVVGGVVGGGIDVVGSKAIAKVAYDMFIECKI</sequence>
<dbReference type="AlphaFoldDB" id="A0A927W1K3"/>
<name>A0A927W1K3_9CLOT</name>
<dbReference type="InterPro" id="IPR024787">
    <property type="entry name" value="EcsC"/>
</dbReference>
<reference evidence="1" key="1">
    <citation type="submission" date="2019-04" db="EMBL/GenBank/DDBJ databases">
        <title>Evolution of Biomass-Degrading Anaerobic Consortia Revealed by Metagenomics.</title>
        <authorList>
            <person name="Peng X."/>
        </authorList>
    </citation>
    <scope>NUCLEOTIDE SEQUENCE</scope>
    <source>
        <strain evidence="1">SIG254</strain>
    </source>
</reference>
<dbReference type="Pfam" id="PF12787">
    <property type="entry name" value="EcsC"/>
    <property type="match status" value="1"/>
</dbReference>
<dbReference type="EMBL" id="SVCM01000014">
    <property type="protein sequence ID" value="MBE6058772.1"/>
    <property type="molecule type" value="Genomic_DNA"/>
</dbReference>
<gene>
    <name evidence="1" type="ORF">E7215_01165</name>
</gene>
<dbReference type="Proteomes" id="UP000768462">
    <property type="component" value="Unassembled WGS sequence"/>
</dbReference>
<dbReference type="PANTHER" id="PTHR41260:SF1">
    <property type="entry name" value="PROTEIN ECSC"/>
    <property type="match status" value="1"/>
</dbReference>
<organism evidence="1 2">
    <name type="scientific">Clostridium sulfidigenes</name>
    <dbReference type="NCBI Taxonomy" id="318464"/>
    <lineage>
        <taxon>Bacteria</taxon>
        <taxon>Bacillati</taxon>
        <taxon>Bacillota</taxon>
        <taxon>Clostridia</taxon>
        <taxon>Eubacteriales</taxon>
        <taxon>Clostridiaceae</taxon>
        <taxon>Clostridium</taxon>
    </lineage>
</organism>
<accession>A0A927W1K3</accession>